<dbReference type="SUPFAM" id="SSF103473">
    <property type="entry name" value="MFS general substrate transporter"/>
    <property type="match status" value="1"/>
</dbReference>
<evidence type="ECO:0000313" key="2">
    <source>
        <dbReference type="Proteomes" id="UP000642014"/>
    </source>
</evidence>
<accession>A0AAV4KAU8</accession>
<dbReference type="EMBL" id="BMSJ01000001">
    <property type="protein sequence ID" value="GGR06331.1"/>
    <property type="molecule type" value="Genomic_DNA"/>
</dbReference>
<protein>
    <recommendedName>
        <fullName evidence="3">MFS transporter</fullName>
    </recommendedName>
</protein>
<dbReference type="Proteomes" id="UP000642014">
    <property type="component" value="Unassembled WGS sequence"/>
</dbReference>
<reference evidence="1 2" key="1">
    <citation type="journal article" date="2014" name="Int. J. Syst. Evol. Microbiol.">
        <title>Complete genome sequence of Corynebacterium casei LMG S-19264T (=DSM 44701T), isolated from a smear-ripened cheese.</title>
        <authorList>
            <consortium name="US DOE Joint Genome Institute (JGI-PGF)"/>
            <person name="Walter F."/>
            <person name="Albersmeier A."/>
            <person name="Kalinowski J."/>
            <person name="Ruckert C."/>
        </authorList>
    </citation>
    <scope>NUCLEOTIDE SEQUENCE [LARGE SCALE GENOMIC DNA]</scope>
    <source>
        <strain evidence="1 2">JCM 4205</strain>
    </source>
</reference>
<organism evidence="1 2">
    <name type="scientific">Streptomyces cinereoruber</name>
    <dbReference type="NCBI Taxonomy" id="67260"/>
    <lineage>
        <taxon>Bacteria</taxon>
        <taxon>Bacillati</taxon>
        <taxon>Actinomycetota</taxon>
        <taxon>Actinomycetes</taxon>
        <taxon>Kitasatosporales</taxon>
        <taxon>Streptomycetaceae</taxon>
        <taxon>Streptomyces</taxon>
    </lineage>
</organism>
<gene>
    <name evidence="1" type="ORF">GCM10010497_04710</name>
</gene>
<evidence type="ECO:0000313" key="1">
    <source>
        <dbReference type="EMBL" id="GGR06331.1"/>
    </source>
</evidence>
<dbReference type="AlphaFoldDB" id="A0AAV4KAU8"/>
<evidence type="ECO:0008006" key="3">
    <source>
        <dbReference type="Google" id="ProtNLM"/>
    </source>
</evidence>
<comment type="caution">
    <text evidence="1">The sequence shown here is derived from an EMBL/GenBank/DDBJ whole genome shotgun (WGS) entry which is preliminary data.</text>
</comment>
<proteinExistence type="predicted"/>
<dbReference type="Gene3D" id="1.20.1250.20">
    <property type="entry name" value="MFS general substrate transporter like domains"/>
    <property type="match status" value="1"/>
</dbReference>
<dbReference type="InterPro" id="IPR036259">
    <property type="entry name" value="MFS_trans_sf"/>
</dbReference>
<name>A0AAV4KAU8_9ACTN</name>
<sequence length="201" mass="20580">MTEGDRSKTSAAPPVAVLAADNEFHEELPAPLPHSPRAKDVVFAARPVREEPALPDRTFRAAYLTPPFTVPRLLRDRTGWSTATIGTGRLVALLAGSTLSMAPAASSTRTSRPCLPAILLTAGALAPPTAALSPRPPLLLPVATPAVFTASAGQASLAVYATRAAPTSQRPTAIGPFNLCHQLGGAFGPAIAAPIALGLGD</sequence>